<keyword evidence="1" id="KW-1133">Transmembrane helix</keyword>
<comment type="caution">
    <text evidence="2">The sequence shown here is derived from an EMBL/GenBank/DDBJ whole genome shotgun (WGS) entry which is preliminary data.</text>
</comment>
<dbReference type="GeneID" id="92853090"/>
<feature type="transmembrane region" description="Helical" evidence="1">
    <location>
        <begin position="98"/>
        <end position="122"/>
    </location>
</feature>
<dbReference type="OrthoDB" id="4272751at2"/>
<keyword evidence="1" id="KW-0472">Membrane</keyword>
<evidence type="ECO:0000313" key="3">
    <source>
        <dbReference type="Proteomes" id="UP000011907"/>
    </source>
</evidence>
<feature type="transmembrane region" description="Helical" evidence="1">
    <location>
        <begin position="198"/>
        <end position="217"/>
    </location>
</feature>
<feature type="transmembrane region" description="Helical" evidence="1">
    <location>
        <begin position="134"/>
        <end position="152"/>
    </location>
</feature>
<dbReference type="PANTHER" id="PTHR37314">
    <property type="entry name" value="SLR0142 PROTEIN"/>
    <property type="match status" value="1"/>
</dbReference>
<name>M5P3X1_9BACI</name>
<dbReference type="STRING" id="1274524.BSONL12_10206"/>
<feature type="transmembrane region" description="Helical" evidence="1">
    <location>
        <begin position="172"/>
        <end position="192"/>
    </location>
</feature>
<evidence type="ECO:0008006" key="4">
    <source>
        <dbReference type="Google" id="ProtNLM"/>
    </source>
</evidence>
<dbReference type="Proteomes" id="UP000011907">
    <property type="component" value="Unassembled WGS sequence"/>
</dbReference>
<feature type="transmembrane region" description="Helical" evidence="1">
    <location>
        <begin position="55"/>
        <end position="77"/>
    </location>
</feature>
<dbReference type="PANTHER" id="PTHR37314:SF4">
    <property type="entry name" value="UPF0700 TRANSMEMBRANE PROTEIN YOAK"/>
    <property type="match status" value="1"/>
</dbReference>
<gene>
    <name evidence="2" type="ORF">BSONL12_10206</name>
</gene>
<feature type="transmembrane region" description="Helical" evidence="1">
    <location>
        <begin position="12"/>
        <end position="35"/>
    </location>
</feature>
<evidence type="ECO:0000313" key="2">
    <source>
        <dbReference type="EMBL" id="EME74153.1"/>
    </source>
</evidence>
<dbReference type="RefSeq" id="WP_006638034.1">
    <property type="nucleotide sequence ID" value="NZ_AOFM01000007.1"/>
</dbReference>
<dbReference type="PATRIC" id="fig|1274524.3.peg.2209"/>
<proteinExistence type="predicted"/>
<dbReference type="AlphaFoldDB" id="M5P3X1"/>
<keyword evidence="1" id="KW-0812">Transmembrane</keyword>
<dbReference type="eggNOG" id="COG3619">
    <property type="taxonomic scope" value="Bacteria"/>
</dbReference>
<reference evidence="2 3" key="1">
    <citation type="journal article" date="2013" name="Genome Announc.">
        <title>Draft Whole-Genome Sequence of Bacillus sonorensis Strain L12, a Source of Nonribosomal Lipopeptides.</title>
        <authorList>
            <person name="Adimpong D.B."/>
            <person name="Sorensen K.I."/>
            <person name="Nielsen D.S."/>
            <person name="Thorsen L."/>
            <person name="Rasmussen T.B."/>
            <person name="Derkx P.M."/>
            <person name="Jespersen L."/>
        </authorList>
    </citation>
    <scope>NUCLEOTIDE SEQUENCE [LARGE SCALE GENOMIC DNA]</scope>
    <source>
        <strain evidence="2 3">L12</strain>
    </source>
</reference>
<protein>
    <recommendedName>
        <fullName evidence="4">DUF1275 domain-containing protein</fullName>
    </recommendedName>
</protein>
<sequence length="227" mass="24287">MSAALYRNIMLLLLCLTAGIVDVIGYLSIGHVFTANMTGNIVLLGLAIGHSLQKTVMYSLTALLGFIIGVIIASAIVGKQEKSFWPPAVTTALMIEGFVLLLFACLSLFQISAHILILLLSMAMGLQTTAARKLGIAGISTTVLTGTLANFFEDVSTRFFRKSHQNIFHTDALLRALTIVFYCLGAVIAAVVEPAYRFGVVWLPIVIIIAIVATAVTKFRGAAVQGK</sequence>
<accession>M5P3X1</accession>
<dbReference type="Pfam" id="PF06912">
    <property type="entry name" value="DUF1275"/>
    <property type="match status" value="1"/>
</dbReference>
<evidence type="ECO:0000256" key="1">
    <source>
        <dbReference type="SAM" id="Phobius"/>
    </source>
</evidence>
<dbReference type="EMBL" id="AOFM01000007">
    <property type="protein sequence ID" value="EME74153.1"/>
    <property type="molecule type" value="Genomic_DNA"/>
</dbReference>
<dbReference type="InterPro" id="IPR010699">
    <property type="entry name" value="DUF1275"/>
</dbReference>
<organism evidence="2 3">
    <name type="scientific">Bacillus sonorensis L12</name>
    <dbReference type="NCBI Taxonomy" id="1274524"/>
    <lineage>
        <taxon>Bacteria</taxon>
        <taxon>Bacillati</taxon>
        <taxon>Bacillota</taxon>
        <taxon>Bacilli</taxon>
        <taxon>Bacillales</taxon>
        <taxon>Bacillaceae</taxon>
        <taxon>Bacillus</taxon>
    </lineage>
</organism>